<protein>
    <submittedName>
        <fullName evidence="3">Uncharacterized protein</fullName>
    </submittedName>
</protein>
<feature type="chain" id="PRO_5024924432" evidence="2">
    <location>
        <begin position="21"/>
        <end position="115"/>
    </location>
</feature>
<proteinExistence type="predicted"/>
<dbReference type="Proteomes" id="UP000326757">
    <property type="component" value="Unassembled WGS sequence"/>
</dbReference>
<feature type="region of interest" description="Disordered" evidence="1">
    <location>
        <begin position="73"/>
        <end position="98"/>
    </location>
</feature>
<dbReference type="EMBL" id="VIGI01000009">
    <property type="protein sequence ID" value="KAB8295826.1"/>
    <property type="molecule type" value="Genomic_DNA"/>
</dbReference>
<feature type="compositionally biased region" description="Gly residues" evidence="1">
    <location>
        <begin position="73"/>
        <end position="97"/>
    </location>
</feature>
<feature type="signal peptide" evidence="2">
    <location>
        <begin position="1"/>
        <end position="20"/>
    </location>
</feature>
<gene>
    <name evidence="3" type="ORF">EYC80_008648</name>
</gene>
<evidence type="ECO:0000256" key="2">
    <source>
        <dbReference type="SAM" id="SignalP"/>
    </source>
</evidence>
<organism evidence="3 4">
    <name type="scientific">Monilinia laxa</name>
    <name type="common">Brown rot fungus</name>
    <name type="synonym">Sclerotinia laxa</name>
    <dbReference type="NCBI Taxonomy" id="61186"/>
    <lineage>
        <taxon>Eukaryota</taxon>
        <taxon>Fungi</taxon>
        <taxon>Dikarya</taxon>
        <taxon>Ascomycota</taxon>
        <taxon>Pezizomycotina</taxon>
        <taxon>Leotiomycetes</taxon>
        <taxon>Helotiales</taxon>
        <taxon>Sclerotiniaceae</taxon>
        <taxon>Monilinia</taxon>
    </lineage>
</organism>
<dbReference type="AlphaFoldDB" id="A0A5N6K0Z0"/>
<comment type="caution">
    <text evidence="3">The sequence shown here is derived from an EMBL/GenBank/DDBJ whole genome shotgun (WGS) entry which is preliminary data.</text>
</comment>
<keyword evidence="4" id="KW-1185">Reference proteome</keyword>
<reference evidence="3 4" key="1">
    <citation type="submission" date="2019-06" db="EMBL/GenBank/DDBJ databases">
        <title>Genome Sequence of the Brown Rot Fungal Pathogen Monilinia laxa.</title>
        <authorList>
            <person name="De Miccolis Angelini R.M."/>
            <person name="Landi L."/>
            <person name="Abate D."/>
            <person name="Pollastro S."/>
            <person name="Romanazzi G."/>
            <person name="Faretra F."/>
        </authorList>
    </citation>
    <scope>NUCLEOTIDE SEQUENCE [LARGE SCALE GENOMIC DNA]</scope>
    <source>
        <strain evidence="3 4">Mlax316</strain>
    </source>
</reference>
<accession>A0A5N6K0Z0</accession>
<sequence>MHFTKSALIITSLLWANTIALPIDSVSTINLRAPKGVSTAGDIVGEVAKGIPGPAGAIVGTVGAGLKAGGGKGAVGAGGAGGGKGAAGAAGAGGAAGGANAAKAAKGAKAAKAAS</sequence>
<evidence type="ECO:0000313" key="4">
    <source>
        <dbReference type="Proteomes" id="UP000326757"/>
    </source>
</evidence>
<name>A0A5N6K0Z0_MONLA</name>
<dbReference type="OrthoDB" id="10430046at2759"/>
<evidence type="ECO:0000313" key="3">
    <source>
        <dbReference type="EMBL" id="KAB8295826.1"/>
    </source>
</evidence>
<keyword evidence="2" id="KW-0732">Signal</keyword>
<evidence type="ECO:0000256" key="1">
    <source>
        <dbReference type="SAM" id="MobiDB-lite"/>
    </source>
</evidence>